<dbReference type="InterPro" id="IPR000523">
    <property type="entry name" value="Mg_chelatse_chII-like_cat_dom"/>
</dbReference>
<dbReference type="InterPro" id="IPR001208">
    <property type="entry name" value="MCM_dom"/>
</dbReference>
<keyword evidence="3" id="KW-0067">ATP-binding</keyword>
<dbReference type="Gene3D" id="3.30.230.10">
    <property type="match status" value="1"/>
</dbReference>
<dbReference type="SMART" id="SM00382">
    <property type="entry name" value="AAA"/>
    <property type="match status" value="1"/>
</dbReference>
<dbReference type="OrthoDB" id="9813147at2"/>
<gene>
    <name evidence="5" type="ORF">DES36_11759</name>
</gene>
<evidence type="ECO:0000256" key="3">
    <source>
        <dbReference type="ARBA" id="ARBA00022840"/>
    </source>
</evidence>
<organism evidence="5 6">
    <name type="scientific">Alkalibaculum bacchi</name>
    <dbReference type="NCBI Taxonomy" id="645887"/>
    <lineage>
        <taxon>Bacteria</taxon>
        <taxon>Bacillati</taxon>
        <taxon>Bacillota</taxon>
        <taxon>Clostridia</taxon>
        <taxon>Eubacteriales</taxon>
        <taxon>Eubacteriaceae</taxon>
        <taxon>Alkalibaculum</taxon>
    </lineage>
</organism>
<sequence length="512" mass="57431">MLSSIYSCSIHGIDGLVVEVEVDISSGLPVYALVGLPDTAIKESKERVFSAIKNNGFRYPMKKITINLAPANIKKEGAYYDLPIAIGILCASEVITSVVSLKDYVFIGELSLKGDIRPVKGILPMVLAARNNHFKAIIVPEENALEASLVKEIKVLPAKHIYQVIEYITGKTEIKPYITDIDGFLTSEQEHSVDFSEVKGQESVKRAMEVAAAGYHNMLMLGPPGSGKTMLAKRFATILPKMTVEESLEVTKIYSITGLLKGKPLITERPFRSPHHTISTTSLVGGGTFPKPGEVSLAHLGVLFLDEMPEFKKSALEVLRQPMEDNVVNISRVSASITYPASFLLIASMNPCPCGYYSDEEHQCQCTPRQIKNYLGKVSGPLLDRIDIQTEVKRTKIEDLQDNEKAESSKDICTRVNNARSIQLERYKNEKIYFNSQLSANQINKYCHLGKNEELLMRHAFERMNLSPRAYHKIIKLARTIADLRNTEKIDETHIGEALQYRNLDRKYWEMY</sequence>
<dbReference type="RefSeq" id="WP_113921419.1">
    <property type="nucleotide sequence ID" value="NZ_QNRX01000017.1"/>
</dbReference>
<protein>
    <submittedName>
        <fullName evidence="5">Magnesium chelatase family protein</fullName>
    </submittedName>
</protein>
<dbReference type="InterPro" id="IPR025158">
    <property type="entry name" value="Mg_chelat-rel_C"/>
</dbReference>
<evidence type="ECO:0000313" key="6">
    <source>
        <dbReference type="Proteomes" id="UP000253490"/>
    </source>
</evidence>
<dbReference type="PRINTS" id="PR01657">
    <property type="entry name" value="MCMFAMILY"/>
</dbReference>
<dbReference type="InterPro" id="IPR014721">
    <property type="entry name" value="Ribsml_uS5_D2-typ_fold_subgr"/>
</dbReference>
<dbReference type="AlphaFoldDB" id="A0A366I0Z5"/>
<dbReference type="GO" id="GO:0005524">
    <property type="term" value="F:ATP binding"/>
    <property type="evidence" value="ECO:0007669"/>
    <property type="project" value="UniProtKB-KW"/>
</dbReference>
<dbReference type="InterPro" id="IPR027417">
    <property type="entry name" value="P-loop_NTPase"/>
</dbReference>
<dbReference type="InterPro" id="IPR045006">
    <property type="entry name" value="CHLI-like"/>
</dbReference>
<dbReference type="InterPro" id="IPR020568">
    <property type="entry name" value="Ribosomal_Su5_D2-typ_SF"/>
</dbReference>
<evidence type="ECO:0000259" key="4">
    <source>
        <dbReference type="SMART" id="SM00382"/>
    </source>
</evidence>
<comment type="caution">
    <text evidence="5">The sequence shown here is derived from an EMBL/GenBank/DDBJ whole genome shotgun (WGS) entry which is preliminary data.</text>
</comment>
<dbReference type="Proteomes" id="UP000253490">
    <property type="component" value="Unassembled WGS sequence"/>
</dbReference>
<feature type="domain" description="AAA+ ATPase" evidence="4">
    <location>
        <begin position="214"/>
        <end position="396"/>
    </location>
</feature>
<dbReference type="SUPFAM" id="SSF52540">
    <property type="entry name" value="P-loop containing nucleoside triphosphate hydrolases"/>
    <property type="match status" value="1"/>
</dbReference>
<accession>A0A366I0Z5</accession>
<evidence type="ECO:0000256" key="1">
    <source>
        <dbReference type="ARBA" id="ARBA00006354"/>
    </source>
</evidence>
<dbReference type="InterPro" id="IPR004482">
    <property type="entry name" value="Mg_chelat-rel"/>
</dbReference>
<comment type="similarity">
    <text evidence="1">Belongs to the Mg-chelatase subunits D/I family. ComM subfamily.</text>
</comment>
<dbReference type="InterPro" id="IPR003593">
    <property type="entry name" value="AAA+_ATPase"/>
</dbReference>
<dbReference type="EMBL" id="QNRX01000017">
    <property type="protein sequence ID" value="RBP59964.1"/>
    <property type="molecule type" value="Genomic_DNA"/>
</dbReference>
<dbReference type="GO" id="GO:0003677">
    <property type="term" value="F:DNA binding"/>
    <property type="evidence" value="ECO:0007669"/>
    <property type="project" value="InterPro"/>
</dbReference>
<evidence type="ECO:0000313" key="5">
    <source>
        <dbReference type="EMBL" id="RBP59964.1"/>
    </source>
</evidence>
<keyword evidence="6" id="KW-1185">Reference proteome</keyword>
<dbReference type="NCBIfam" id="TIGR00368">
    <property type="entry name" value="YifB family Mg chelatase-like AAA ATPase"/>
    <property type="match status" value="1"/>
</dbReference>
<keyword evidence="2" id="KW-0547">Nucleotide-binding</keyword>
<proteinExistence type="inferred from homology"/>
<dbReference type="Pfam" id="PF13335">
    <property type="entry name" value="Mg_chelatase_C"/>
    <property type="match status" value="1"/>
</dbReference>
<reference evidence="5 6" key="1">
    <citation type="submission" date="2018-06" db="EMBL/GenBank/DDBJ databases">
        <title>Genomic Encyclopedia of Type Strains, Phase IV (KMG-IV): sequencing the most valuable type-strain genomes for metagenomic binning, comparative biology and taxonomic classification.</title>
        <authorList>
            <person name="Goeker M."/>
        </authorList>
    </citation>
    <scope>NUCLEOTIDE SEQUENCE [LARGE SCALE GENOMIC DNA]</scope>
    <source>
        <strain evidence="5 6">DSM 22112</strain>
    </source>
</reference>
<dbReference type="PANTHER" id="PTHR32039">
    <property type="entry name" value="MAGNESIUM-CHELATASE SUBUNIT CHLI"/>
    <property type="match status" value="1"/>
</dbReference>
<dbReference type="Pfam" id="PF01078">
    <property type="entry name" value="Mg_chelatase"/>
    <property type="match status" value="1"/>
</dbReference>
<dbReference type="Pfam" id="PF13541">
    <property type="entry name" value="ChlI"/>
    <property type="match status" value="1"/>
</dbReference>
<evidence type="ECO:0000256" key="2">
    <source>
        <dbReference type="ARBA" id="ARBA00022741"/>
    </source>
</evidence>
<name>A0A366I0Z5_9FIRM</name>
<dbReference type="SUPFAM" id="SSF54211">
    <property type="entry name" value="Ribosomal protein S5 domain 2-like"/>
    <property type="match status" value="1"/>
</dbReference>
<dbReference type="PANTHER" id="PTHR32039:SF7">
    <property type="entry name" value="COMPETENCE PROTEIN COMM"/>
    <property type="match status" value="1"/>
</dbReference>
<dbReference type="Gene3D" id="3.40.50.300">
    <property type="entry name" value="P-loop containing nucleotide triphosphate hydrolases"/>
    <property type="match status" value="1"/>
</dbReference>